<evidence type="ECO:0000313" key="5">
    <source>
        <dbReference type="WBParaSite" id="HPBE_0000883401-mRNA-1"/>
    </source>
</evidence>
<dbReference type="Proteomes" id="UP000050761">
    <property type="component" value="Unassembled WGS sequence"/>
</dbReference>
<reference evidence="3 4" key="1">
    <citation type="submission" date="2018-11" db="EMBL/GenBank/DDBJ databases">
        <authorList>
            <consortium name="Pathogen Informatics"/>
        </authorList>
    </citation>
    <scope>NUCLEOTIDE SEQUENCE [LARGE SCALE GENOMIC DNA]</scope>
</reference>
<dbReference type="GO" id="GO:0005737">
    <property type="term" value="C:cytoplasm"/>
    <property type="evidence" value="ECO:0007669"/>
    <property type="project" value="TreeGrafter"/>
</dbReference>
<proteinExistence type="predicted"/>
<dbReference type="Pfam" id="PF00169">
    <property type="entry name" value="PH"/>
    <property type="match status" value="1"/>
</dbReference>
<protein>
    <submittedName>
        <fullName evidence="5">PH domain-containing protein</fullName>
    </submittedName>
</protein>
<gene>
    <name evidence="3" type="ORF">HPBE_LOCUS8835</name>
</gene>
<accession>A0A3P8BNI2</accession>
<feature type="compositionally biased region" description="Polar residues" evidence="1">
    <location>
        <begin position="405"/>
        <end position="421"/>
    </location>
</feature>
<dbReference type="EMBL" id="UZAH01026266">
    <property type="protein sequence ID" value="VDO78028.1"/>
    <property type="molecule type" value="Genomic_DNA"/>
</dbReference>
<feature type="compositionally biased region" description="Basic and acidic residues" evidence="1">
    <location>
        <begin position="183"/>
        <end position="194"/>
    </location>
</feature>
<dbReference type="InterPro" id="IPR011993">
    <property type="entry name" value="PH-like_dom_sf"/>
</dbReference>
<accession>A0A183FN08</accession>
<reference evidence="5" key="2">
    <citation type="submission" date="2019-09" db="UniProtKB">
        <authorList>
            <consortium name="WormBaseParasite"/>
        </authorList>
    </citation>
    <scope>IDENTIFICATION</scope>
</reference>
<evidence type="ECO:0000313" key="3">
    <source>
        <dbReference type="EMBL" id="VDO78028.1"/>
    </source>
</evidence>
<evidence type="ECO:0000256" key="1">
    <source>
        <dbReference type="SAM" id="MobiDB-lite"/>
    </source>
</evidence>
<dbReference type="WBParaSite" id="HPBE_0000883401-mRNA-1">
    <property type="protein sequence ID" value="HPBE_0000883401-mRNA-1"/>
    <property type="gene ID" value="HPBE_0000883401"/>
</dbReference>
<feature type="region of interest" description="Disordered" evidence="1">
    <location>
        <begin position="400"/>
        <end position="445"/>
    </location>
</feature>
<dbReference type="PANTHER" id="PTHR45960:SF2">
    <property type="entry name" value="PROTEIN DAUGHTER OF SEVENLESS"/>
    <property type="match status" value="1"/>
</dbReference>
<dbReference type="InterPro" id="IPR046355">
    <property type="entry name" value="Gab1-4-like"/>
</dbReference>
<dbReference type="SMART" id="SM00233">
    <property type="entry name" value="PH"/>
    <property type="match status" value="1"/>
</dbReference>
<dbReference type="InterPro" id="IPR001849">
    <property type="entry name" value="PH_domain"/>
</dbReference>
<dbReference type="Gene3D" id="2.30.29.30">
    <property type="entry name" value="Pleckstrin-homology domain (PH domain)/Phosphotyrosine-binding domain (PTB)"/>
    <property type="match status" value="1"/>
</dbReference>
<dbReference type="PROSITE" id="PS50003">
    <property type="entry name" value="PH_DOMAIN"/>
    <property type="match status" value="1"/>
</dbReference>
<feature type="compositionally biased region" description="Low complexity" evidence="1">
    <location>
        <begin position="239"/>
        <end position="248"/>
    </location>
</feature>
<dbReference type="SUPFAM" id="SSF50729">
    <property type="entry name" value="PH domain-like"/>
    <property type="match status" value="1"/>
</dbReference>
<evidence type="ECO:0000313" key="4">
    <source>
        <dbReference type="Proteomes" id="UP000050761"/>
    </source>
</evidence>
<keyword evidence="4" id="KW-1185">Reference proteome</keyword>
<name>A0A183FN08_HELPZ</name>
<dbReference type="PANTHER" id="PTHR45960">
    <property type="entry name" value="GRB2-ASSOCIATED-BINDING PROTEIN"/>
    <property type="match status" value="1"/>
</dbReference>
<sequence length="518" mass="58843">MTDSVYMEGWLIRSRERGMHFPPFKSKWVRRYFVLRVCDKRLGSYVLDEFRKEDKRRLRKSLDLLRCVQIDSHLQLADSSCATTSRFGGFQWIFSLYLTKGTSSQKKTPMYFVSESEEKMKDWVYSLCRACRLEKESDDDNNSFMQPHSSHVEAPSHRSTLPSSIGGLSVYSDRSSESMLDTPRSEVSREFEKSKRTHLHSRNFRNHSAQRHVPSSSAARKSSQQRRPRRTDSLEGPRASSSASACSSVTSGHPSDEGDDDSTSCISQLSNLSCGPPVPPRSQHLLTPSRPCNSYCIFSLERSCRTRLGPQYSSASSSSGDHMSHIGSPTSRNIIDEVMDNDSSGETIKMHGVRTYANSTDGSFRPVSAFLPPAVDRSNKPAKLRLYDYEEEKVPEEMTIHGYNKSGNNFTRTPRTPQSRNAPKYSRDMREPPKSAGPLGRSRELDYFNPPPLDRAHSLRSPAPSDIEYIKIDAEKTQVHFHTLLKAWRGFSLLNRTLFTGSQAVDRSKSHSRLMRWL</sequence>
<feature type="domain" description="PH" evidence="2">
    <location>
        <begin position="4"/>
        <end position="132"/>
    </location>
</feature>
<feature type="region of interest" description="Disordered" evidence="1">
    <location>
        <begin position="138"/>
        <end position="265"/>
    </location>
</feature>
<dbReference type="OrthoDB" id="67516at2759"/>
<evidence type="ECO:0000259" key="2">
    <source>
        <dbReference type="PROSITE" id="PS50003"/>
    </source>
</evidence>
<dbReference type="AlphaFoldDB" id="A0A183FN08"/>
<feature type="compositionally biased region" description="Basic residues" evidence="1">
    <location>
        <begin position="195"/>
        <end position="210"/>
    </location>
</feature>
<organism evidence="4 5">
    <name type="scientific">Heligmosomoides polygyrus</name>
    <name type="common">Parasitic roundworm</name>
    <dbReference type="NCBI Taxonomy" id="6339"/>
    <lineage>
        <taxon>Eukaryota</taxon>
        <taxon>Metazoa</taxon>
        <taxon>Ecdysozoa</taxon>
        <taxon>Nematoda</taxon>
        <taxon>Chromadorea</taxon>
        <taxon>Rhabditida</taxon>
        <taxon>Rhabditina</taxon>
        <taxon>Rhabditomorpha</taxon>
        <taxon>Strongyloidea</taxon>
        <taxon>Heligmosomidae</taxon>
        <taxon>Heligmosomoides</taxon>
    </lineage>
</organism>
<dbReference type="GO" id="GO:0007165">
    <property type="term" value="P:signal transduction"/>
    <property type="evidence" value="ECO:0007669"/>
    <property type="project" value="TreeGrafter"/>
</dbReference>
<dbReference type="GO" id="GO:0035591">
    <property type="term" value="F:signaling adaptor activity"/>
    <property type="evidence" value="ECO:0007669"/>
    <property type="project" value="TreeGrafter"/>
</dbReference>